<evidence type="ECO:0000256" key="1">
    <source>
        <dbReference type="SAM" id="MobiDB-lite"/>
    </source>
</evidence>
<organism evidence="2 3">
    <name type="scientific">Tilletiaria anomala (strain ATCC 24038 / CBS 436.72 / UBC 951)</name>
    <dbReference type="NCBI Taxonomy" id="1037660"/>
    <lineage>
        <taxon>Eukaryota</taxon>
        <taxon>Fungi</taxon>
        <taxon>Dikarya</taxon>
        <taxon>Basidiomycota</taxon>
        <taxon>Ustilaginomycotina</taxon>
        <taxon>Exobasidiomycetes</taxon>
        <taxon>Georgefischeriales</taxon>
        <taxon>Tilletiariaceae</taxon>
        <taxon>Tilletiaria</taxon>
    </lineage>
</organism>
<evidence type="ECO:0000313" key="3">
    <source>
        <dbReference type="Proteomes" id="UP000027361"/>
    </source>
</evidence>
<reference evidence="2 3" key="1">
    <citation type="submission" date="2014-05" db="EMBL/GenBank/DDBJ databases">
        <title>Draft genome sequence of a rare smut relative, Tilletiaria anomala UBC 951.</title>
        <authorList>
            <consortium name="DOE Joint Genome Institute"/>
            <person name="Toome M."/>
            <person name="Kuo A."/>
            <person name="Henrissat B."/>
            <person name="Lipzen A."/>
            <person name="Tritt A."/>
            <person name="Yoshinaga Y."/>
            <person name="Zane M."/>
            <person name="Barry K."/>
            <person name="Grigoriev I.V."/>
            <person name="Spatafora J.W."/>
            <person name="Aimea M.C."/>
        </authorList>
    </citation>
    <scope>NUCLEOTIDE SEQUENCE [LARGE SCALE GENOMIC DNA]</scope>
    <source>
        <strain evidence="2 3">UBC 951</strain>
    </source>
</reference>
<accession>A0A066WI30</accession>
<dbReference type="AlphaFoldDB" id="A0A066WI30"/>
<proteinExistence type="predicted"/>
<dbReference type="HOGENOM" id="CLU_1856688_0_0_1"/>
<gene>
    <name evidence="2" type="ORF">K437DRAFT_34550</name>
</gene>
<dbReference type="GeneID" id="25267391"/>
<name>A0A066WI30_TILAU</name>
<sequence length="138" mass="15344">MPMWREAKHQMCTRYNISSYFAHAHHPPTPRPGAETPRRPSPLSPAAPTEAPGSQPRWCSWLSAARRGSCTCSSLLLLLSDPSGLDWTLAGDRQTYIHACIILGAAWLYIFRLCDEDTASHRTIGVPTFSLRLLLSVI</sequence>
<comment type="caution">
    <text evidence="2">The sequence shown here is derived from an EMBL/GenBank/DDBJ whole genome shotgun (WGS) entry which is preliminary data.</text>
</comment>
<keyword evidence="3" id="KW-1185">Reference proteome</keyword>
<dbReference type="RefSeq" id="XP_013244975.1">
    <property type="nucleotide sequence ID" value="XM_013389521.1"/>
</dbReference>
<dbReference type="EMBL" id="JMSN01000013">
    <property type="protein sequence ID" value="KDN52188.1"/>
    <property type="molecule type" value="Genomic_DNA"/>
</dbReference>
<dbReference type="InParanoid" id="A0A066WI30"/>
<dbReference type="Proteomes" id="UP000027361">
    <property type="component" value="Unassembled WGS sequence"/>
</dbReference>
<protein>
    <submittedName>
        <fullName evidence="2">Uncharacterized protein</fullName>
    </submittedName>
</protein>
<feature type="region of interest" description="Disordered" evidence="1">
    <location>
        <begin position="26"/>
        <end position="55"/>
    </location>
</feature>
<evidence type="ECO:0000313" key="2">
    <source>
        <dbReference type="EMBL" id="KDN52188.1"/>
    </source>
</evidence>